<dbReference type="Proteomes" id="UP000681722">
    <property type="component" value="Unassembled WGS sequence"/>
</dbReference>
<organism evidence="1 3">
    <name type="scientific">Didymodactylos carnosus</name>
    <dbReference type="NCBI Taxonomy" id="1234261"/>
    <lineage>
        <taxon>Eukaryota</taxon>
        <taxon>Metazoa</taxon>
        <taxon>Spiralia</taxon>
        <taxon>Gnathifera</taxon>
        <taxon>Rotifera</taxon>
        <taxon>Eurotatoria</taxon>
        <taxon>Bdelloidea</taxon>
        <taxon>Philodinida</taxon>
        <taxon>Philodinidae</taxon>
        <taxon>Didymodactylos</taxon>
    </lineage>
</organism>
<evidence type="ECO:0000313" key="3">
    <source>
        <dbReference type="Proteomes" id="UP000663829"/>
    </source>
</evidence>
<dbReference type="EMBL" id="CAJNOQ010027437">
    <property type="protein sequence ID" value="CAF1553482.1"/>
    <property type="molecule type" value="Genomic_DNA"/>
</dbReference>
<reference evidence="1" key="1">
    <citation type="submission" date="2021-02" db="EMBL/GenBank/DDBJ databases">
        <authorList>
            <person name="Nowell W R."/>
        </authorList>
    </citation>
    <scope>NUCLEOTIDE SEQUENCE</scope>
</reference>
<feature type="non-terminal residue" evidence="1">
    <location>
        <position position="1"/>
    </location>
</feature>
<accession>A0A815X6X6</accession>
<dbReference type="EMBL" id="CAJOBC010093129">
    <property type="protein sequence ID" value="CAF4414631.1"/>
    <property type="molecule type" value="Genomic_DNA"/>
</dbReference>
<proteinExistence type="predicted"/>
<protein>
    <submittedName>
        <fullName evidence="1">Uncharacterized protein</fullName>
    </submittedName>
</protein>
<name>A0A815X6X6_9BILA</name>
<evidence type="ECO:0000313" key="1">
    <source>
        <dbReference type="EMBL" id="CAF1553482.1"/>
    </source>
</evidence>
<sequence>IRHAALSLTSCFPRESYLGSALRWCHGKKYVLQQFITWYHIDQSLRVKNTLTVDDIFIKEQCDEKYLNYRFIESFNVTFLSCCQKQNVVLNTNTQLIYFARYRRGLVTYHSRVYSRSGRAISYYVCVKSDLCPAKRGTCFAEILVFFKLNDTYAFIKEYSCIDRSLTDGLTCTASTVLIKKLNEFYAFFNDKHFSYKIVLVSALLDKAIRIPWNEKDLSVFTNVALDWEHD</sequence>
<comment type="caution">
    <text evidence="1">The sequence shown here is derived from an EMBL/GenBank/DDBJ whole genome shotgun (WGS) entry which is preliminary data.</text>
</comment>
<gene>
    <name evidence="1" type="ORF">GPM918_LOCUS39345</name>
    <name evidence="2" type="ORF">SRO942_LOCUS40212</name>
</gene>
<keyword evidence="3" id="KW-1185">Reference proteome</keyword>
<dbReference type="AlphaFoldDB" id="A0A815X6X6"/>
<dbReference type="Proteomes" id="UP000663829">
    <property type="component" value="Unassembled WGS sequence"/>
</dbReference>
<evidence type="ECO:0000313" key="2">
    <source>
        <dbReference type="EMBL" id="CAF4414631.1"/>
    </source>
</evidence>